<dbReference type="EMBL" id="AQHV01000014">
    <property type="protein sequence ID" value="KKB53865.1"/>
    <property type="molecule type" value="Genomic_DNA"/>
</dbReference>
<comment type="similarity">
    <text evidence="1 4">Belongs to the bacterial histone-like protein family.</text>
</comment>
<dbReference type="RefSeq" id="WP_010803429.1">
    <property type="nucleotide sequence ID" value="NZ_KQ033913.1"/>
</dbReference>
<organism evidence="5 6">
    <name type="scientific">Parabacteroides goldsteinii DSM 19448 = WAL 12034</name>
    <dbReference type="NCBI Taxonomy" id="927665"/>
    <lineage>
        <taxon>Bacteria</taxon>
        <taxon>Pseudomonadati</taxon>
        <taxon>Bacteroidota</taxon>
        <taxon>Bacteroidia</taxon>
        <taxon>Bacteroidales</taxon>
        <taxon>Tannerellaceae</taxon>
        <taxon>Parabacteroides</taxon>
    </lineage>
</organism>
<reference evidence="5 6" key="1">
    <citation type="submission" date="2013-04" db="EMBL/GenBank/DDBJ databases">
        <title>The Genome Sequence of Parabacteroides goldsteinii DSM 19448.</title>
        <authorList>
            <consortium name="The Broad Institute Genomics Platform"/>
            <person name="Earl A."/>
            <person name="Ward D."/>
            <person name="Feldgarden M."/>
            <person name="Gevers D."/>
            <person name="Martens E."/>
            <person name="Sakamoto M."/>
            <person name="Benno Y."/>
            <person name="Song Y."/>
            <person name="Liu C."/>
            <person name="Lee J."/>
            <person name="Bolanos M."/>
            <person name="Vaisanen M.L."/>
            <person name="Finegold S.M."/>
            <person name="Walker B."/>
            <person name="Young S."/>
            <person name="Zeng Q."/>
            <person name="Gargeya S."/>
            <person name="Fitzgerald M."/>
            <person name="Haas B."/>
            <person name="Abouelleil A."/>
            <person name="Allen A.W."/>
            <person name="Alvarado L."/>
            <person name="Arachchi H.M."/>
            <person name="Berlin A.M."/>
            <person name="Chapman S.B."/>
            <person name="Gainer-Dewar J."/>
            <person name="Goldberg J."/>
            <person name="Griggs A."/>
            <person name="Gujja S."/>
            <person name="Hansen M."/>
            <person name="Howarth C."/>
            <person name="Imamovic A."/>
            <person name="Ireland A."/>
            <person name="Larimer J."/>
            <person name="McCowan C."/>
            <person name="Murphy C."/>
            <person name="Pearson M."/>
            <person name="Poon T.W."/>
            <person name="Priest M."/>
            <person name="Roberts A."/>
            <person name="Saif S."/>
            <person name="Shea T."/>
            <person name="Sisk P."/>
            <person name="Sykes S."/>
            <person name="Wortman J."/>
            <person name="Nusbaum C."/>
            <person name="Birren B."/>
        </authorList>
    </citation>
    <scope>NUCLEOTIDE SEQUENCE [LARGE SCALE GENOMIC DNA]</scope>
    <source>
        <strain evidence="5 6">DSM 19448</strain>
    </source>
</reference>
<keyword evidence="3" id="KW-0238">DNA-binding</keyword>
<sequence>MNKNDLAREIASRMSVTVTMASQLVDTLCAVVGESIRKDESVLLQNFGHFQPWQQKERFGRNPRTGVECPIRKRVSVKFKPGKGLLELLNEKHEDTDICD</sequence>
<dbReference type="InterPro" id="IPR000119">
    <property type="entry name" value="Hist_DNA-bd"/>
</dbReference>
<gene>
    <name evidence="5" type="ORF">HMPREF1535_03418</name>
</gene>
<dbReference type="PANTHER" id="PTHR33175:SF3">
    <property type="entry name" value="DNA-BINDING PROTEIN HU-BETA"/>
    <property type="match status" value="1"/>
</dbReference>
<dbReference type="CDD" id="cd13832">
    <property type="entry name" value="IHF"/>
    <property type="match status" value="1"/>
</dbReference>
<dbReference type="SUPFAM" id="SSF47729">
    <property type="entry name" value="IHF-like DNA-binding proteins"/>
    <property type="match status" value="1"/>
</dbReference>
<dbReference type="GO" id="GO:0030261">
    <property type="term" value="P:chromosome condensation"/>
    <property type="evidence" value="ECO:0007669"/>
    <property type="project" value="UniProtKB-KW"/>
</dbReference>
<evidence type="ECO:0000313" key="5">
    <source>
        <dbReference type="EMBL" id="KKB53865.1"/>
    </source>
</evidence>
<evidence type="ECO:0000256" key="1">
    <source>
        <dbReference type="ARBA" id="ARBA00010529"/>
    </source>
</evidence>
<dbReference type="GO" id="GO:0005829">
    <property type="term" value="C:cytosol"/>
    <property type="evidence" value="ECO:0007669"/>
    <property type="project" value="TreeGrafter"/>
</dbReference>
<dbReference type="Gene3D" id="4.10.520.10">
    <property type="entry name" value="IHF-like DNA-binding proteins"/>
    <property type="match status" value="1"/>
</dbReference>
<dbReference type="Pfam" id="PF00216">
    <property type="entry name" value="Bac_DNA_binding"/>
    <property type="match status" value="1"/>
</dbReference>
<dbReference type="SMART" id="SM00411">
    <property type="entry name" value="BHL"/>
    <property type="match status" value="1"/>
</dbReference>
<proteinExistence type="inferred from homology"/>
<accession>A0A0F5J8M9</accession>
<dbReference type="GO" id="GO:0003677">
    <property type="term" value="F:DNA binding"/>
    <property type="evidence" value="ECO:0007669"/>
    <property type="project" value="UniProtKB-KW"/>
</dbReference>
<dbReference type="Proteomes" id="UP000033047">
    <property type="component" value="Unassembled WGS sequence"/>
</dbReference>
<dbReference type="InterPro" id="IPR010992">
    <property type="entry name" value="IHF-like_DNA-bd_dom_sf"/>
</dbReference>
<comment type="caution">
    <text evidence="5">The sequence shown here is derived from an EMBL/GenBank/DDBJ whole genome shotgun (WGS) entry which is preliminary data.</text>
</comment>
<dbReference type="AlphaFoldDB" id="A0A0F5J8M9"/>
<evidence type="ECO:0000256" key="4">
    <source>
        <dbReference type="RuleBase" id="RU003939"/>
    </source>
</evidence>
<dbReference type="HOGENOM" id="CLU_105066_3_3_10"/>
<dbReference type="GO" id="GO:0030527">
    <property type="term" value="F:structural constituent of chromatin"/>
    <property type="evidence" value="ECO:0007669"/>
    <property type="project" value="InterPro"/>
</dbReference>
<dbReference type="PANTHER" id="PTHR33175">
    <property type="entry name" value="DNA-BINDING PROTEIN HU"/>
    <property type="match status" value="1"/>
</dbReference>
<keyword evidence="2" id="KW-0226">DNA condensation</keyword>
<evidence type="ECO:0000256" key="2">
    <source>
        <dbReference type="ARBA" id="ARBA00023067"/>
    </source>
</evidence>
<evidence type="ECO:0000313" key="6">
    <source>
        <dbReference type="Proteomes" id="UP000033047"/>
    </source>
</evidence>
<dbReference type="PRINTS" id="PR01727">
    <property type="entry name" value="DNABINDINGHU"/>
</dbReference>
<evidence type="ECO:0000256" key="3">
    <source>
        <dbReference type="ARBA" id="ARBA00023125"/>
    </source>
</evidence>
<evidence type="ECO:0008006" key="7">
    <source>
        <dbReference type="Google" id="ProtNLM"/>
    </source>
</evidence>
<dbReference type="STRING" id="927665.HMPREF1535_03418"/>
<name>A0A0F5J8M9_9BACT</name>
<protein>
    <recommendedName>
        <fullName evidence="7">HU family DNA-binding protein</fullName>
    </recommendedName>
</protein>
<dbReference type="PATRIC" id="fig|927665.4.peg.3511"/>